<dbReference type="CDD" id="cd14948">
    <property type="entry name" value="BACON"/>
    <property type="match status" value="3"/>
</dbReference>
<evidence type="ECO:0000313" key="4">
    <source>
        <dbReference type="Proteomes" id="UP000283850"/>
    </source>
</evidence>
<organism evidence="3 4">
    <name type="scientific">Bacteroides intestinalis</name>
    <dbReference type="NCBI Taxonomy" id="329854"/>
    <lineage>
        <taxon>Bacteria</taxon>
        <taxon>Pseudomonadati</taxon>
        <taxon>Bacteroidota</taxon>
        <taxon>Bacteroidia</taxon>
        <taxon>Bacteroidales</taxon>
        <taxon>Bacteroidaceae</taxon>
        <taxon>Bacteroides</taxon>
    </lineage>
</organism>
<dbReference type="InterPro" id="IPR026906">
    <property type="entry name" value="LRR_5"/>
</dbReference>
<dbReference type="InterPro" id="IPR053139">
    <property type="entry name" value="Surface_bspA-like"/>
</dbReference>
<accession>A0A412YLC9</accession>
<dbReference type="PANTHER" id="PTHR45661">
    <property type="entry name" value="SURFACE ANTIGEN"/>
    <property type="match status" value="1"/>
</dbReference>
<reference evidence="3 4" key="1">
    <citation type="submission" date="2018-08" db="EMBL/GenBank/DDBJ databases">
        <title>A genome reference for cultivated species of the human gut microbiota.</title>
        <authorList>
            <person name="Zou Y."/>
            <person name="Xue W."/>
            <person name="Luo G."/>
        </authorList>
    </citation>
    <scope>NUCLEOTIDE SEQUENCE [LARGE SCALE GENOMIC DNA]</scope>
    <source>
        <strain evidence="3 4">AF14-32</strain>
    </source>
</reference>
<dbReference type="SUPFAM" id="SSF52058">
    <property type="entry name" value="L domain-like"/>
    <property type="match status" value="2"/>
</dbReference>
<dbReference type="InterPro" id="IPR032675">
    <property type="entry name" value="LRR_dom_sf"/>
</dbReference>
<dbReference type="EMBL" id="QRZF01000001">
    <property type="protein sequence ID" value="RGV58209.1"/>
    <property type="molecule type" value="Genomic_DNA"/>
</dbReference>
<sequence length="893" mass="96338">MRTFRLLGLVLITMLVSINFAACSDGNEQDDLGPDKNPTITIDSSIITNGLAFAAEGSIKSVSFTTNTDWTLNIASTTGGSTWCTASVASGKKGEASVEFTTLDNSDYDDRSVSVTIKAGTASQTFTIIQKCKEAILVTTDKFEIVQEGGSINVEVKSNIDYQMEISETAKSWITETNTRALTTHNHTFSIAANEEYEKREGEIYFKKGEYVETVKVYQAGGAVIVLTKEKYEVSDKGETITVEIKSNVEYGIKMPQVDWIYDEASVRGASSHTLKYIINPNETYDSRSAQIIYFDKNNTASADTLTIIQVQKDAIVIGNNEYTIDAKGKTIEVELSSNIDYTISIADDGKDWISCVENTRALTTKKIKFNIAENTSDDSRASHITFASGNGVSQNIKIIQQGALPVIHVETAGTLSRLINSSVKDEITKLKITGNLNSTDTEFLRKMKKIQVLDLSEVNMTKLGYYSFQLCNNLTSIIIPSSVTSIGEGAFWECSRLTSVVMPDGVTSIGKYAFGGCSRLTSIAIPDKVITLSSNAFQFCTELTSIDVGEDNTEYSSIDGALYDKNASTLLKCPEGKISIAIPGNMANIGDIAFYLCSRLTSINVDENNAKYLSIDGALYDKNASTLIKCPEDIPSITIPNSVTSIGDESLSRLNLTSITIPNSVINIGDRALSSSNFTSITIPNSVTSLGNGAFDNCSYLTSITLPNSVTTIGNETFAGCSGLTSITIPNSVTSIGIEAFSCCRRLTSITIPGGVTSIGMEAFSWCSGLTSITISKGVTKIGINAFWGCSSLTSVTIPNSVTSIGKGAFSACYGLTSITIPNSVTSIGDYVFWGCSRIREIHIGYKSVSGMNPSVFENVDTSVCVLYVPRGCKNAYSIADGWRFFKNIVEE</sequence>
<evidence type="ECO:0000259" key="2">
    <source>
        <dbReference type="Pfam" id="PF13004"/>
    </source>
</evidence>
<comment type="caution">
    <text evidence="3">The sequence shown here is derived from an EMBL/GenBank/DDBJ whole genome shotgun (WGS) entry which is preliminary data.</text>
</comment>
<feature type="domain" description="BACON" evidence="2">
    <location>
        <begin position="254"/>
        <end position="310"/>
    </location>
</feature>
<feature type="domain" description="BACON" evidence="2">
    <location>
        <begin position="345"/>
        <end position="401"/>
    </location>
</feature>
<dbReference type="Gene3D" id="2.60.40.10">
    <property type="entry name" value="Immunoglobulins"/>
    <property type="match status" value="4"/>
</dbReference>
<proteinExistence type="predicted"/>
<dbReference type="InterPro" id="IPR024361">
    <property type="entry name" value="BACON"/>
</dbReference>
<protein>
    <recommendedName>
        <fullName evidence="2">BACON domain-containing protein</fullName>
    </recommendedName>
</protein>
<dbReference type="AlphaFoldDB" id="A0A412YLC9"/>
<feature type="domain" description="BACON" evidence="2">
    <location>
        <begin position="166"/>
        <end position="220"/>
    </location>
</feature>
<name>A0A412YLC9_9BACE</name>
<gene>
    <name evidence="3" type="ORF">DWW10_00820</name>
</gene>
<dbReference type="Proteomes" id="UP000283850">
    <property type="component" value="Unassembled WGS sequence"/>
</dbReference>
<feature type="chain" id="PRO_5019122771" description="BACON domain-containing protein" evidence="1">
    <location>
        <begin position="22"/>
        <end position="893"/>
    </location>
</feature>
<evidence type="ECO:0000256" key="1">
    <source>
        <dbReference type="SAM" id="SignalP"/>
    </source>
</evidence>
<dbReference type="Pfam" id="PF13004">
    <property type="entry name" value="BACON"/>
    <property type="match status" value="4"/>
</dbReference>
<evidence type="ECO:0000313" key="3">
    <source>
        <dbReference type="EMBL" id="RGV58209.1"/>
    </source>
</evidence>
<dbReference type="Gene3D" id="3.80.10.10">
    <property type="entry name" value="Ribonuclease Inhibitor"/>
    <property type="match status" value="4"/>
</dbReference>
<keyword evidence="1" id="KW-0732">Signal</keyword>
<dbReference type="InterPro" id="IPR013783">
    <property type="entry name" value="Ig-like_fold"/>
</dbReference>
<dbReference type="RefSeq" id="WP_022394320.1">
    <property type="nucleotide sequence ID" value="NZ_QRZF01000001.1"/>
</dbReference>
<feature type="domain" description="BACON" evidence="2">
    <location>
        <begin position="76"/>
        <end position="131"/>
    </location>
</feature>
<feature type="signal peptide" evidence="1">
    <location>
        <begin position="1"/>
        <end position="21"/>
    </location>
</feature>
<dbReference type="Pfam" id="PF13306">
    <property type="entry name" value="LRR_5"/>
    <property type="match status" value="3"/>
</dbReference>
<dbReference type="PANTHER" id="PTHR45661:SF3">
    <property type="entry name" value="IG-LIKE DOMAIN-CONTAINING PROTEIN"/>
    <property type="match status" value="1"/>
</dbReference>